<feature type="compositionally biased region" description="Basic and acidic residues" evidence="2">
    <location>
        <begin position="521"/>
        <end position="555"/>
    </location>
</feature>
<keyword evidence="5" id="KW-1185">Reference proteome</keyword>
<protein>
    <submittedName>
        <fullName evidence="4">Uroporphyrinogen-III C-methyltransferase</fullName>
    </submittedName>
</protein>
<reference evidence="4 5" key="1">
    <citation type="journal article" date="2022" name="Front. Microbiol.">
        <title>Commensal bacteria contribute to the growth of multidrug-resistant Avibacterium paragallinarum in chickens.</title>
        <authorList>
            <person name="Zhu J."/>
            <person name="Chen Y."/>
            <person name="Wu Y."/>
            <person name="Wang Y."/>
            <person name="Zhu K."/>
        </authorList>
    </citation>
    <scope>NUCLEOTIDE SEQUENCE [LARGE SCALE GENOMIC DNA]</scope>
    <source>
        <strain evidence="4 5">AV12</strain>
    </source>
</reference>
<feature type="transmembrane region" description="Helical" evidence="3">
    <location>
        <begin position="127"/>
        <end position="146"/>
    </location>
</feature>
<evidence type="ECO:0000256" key="3">
    <source>
        <dbReference type="SAM" id="Phobius"/>
    </source>
</evidence>
<proteinExistence type="predicted"/>
<dbReference type="Proteomes" id="UP001352533">
    <property type="component" value="Unassembled WGS sequence"/>
</dbReference>
<keyword evidence="3" id="KW-0472">Membrane</keyword>
<keyword evidence="3" id="KW-1133">Transmembrane helix</keyword>
<feature type="compositionally biased region" description="Polar residues" evidence="2">
    <location>
        <begin position="98"/>
        <end position="114"/>
    </location>
</feature>
<dbReference type="Pfam" id="PF04375">
    <property type="entry name" value="HemX"/>
    <property type="match status" value="1"/>
</dbReference>
<dbReference type="EMBL" id="JAMDKS010000014">
    <property type="protein sequence ID" value="MEE6113031.1"/>
    <property type="molecule type" value="Genomic_DNA"/>
</dbReference>
<keyword evidence="1" id="KW-0175">Coiled coil</keyword>
<name>A0ABU7QQY1_AVIPA</name>
<keyword evidence="3" id="KW-0812">Transmembrane</keyword>
<evidence type="ECO:0000256" key="2">
    <source>
        <dbReference type="SAM" id="MobiDB-lite"/>
    </source>
</evidence>
<gene>
    <name evidence="4" type="ORF">M5S25_07460</name>
</gene>
<feature type="region of interest" description="Disordered" evidence="2">
    <location>
        <begin position="1"/>
        <end position="114"/>
    </location>
</feature>
<dbReference type="PANTHER" id="PTHR38043:SF1">
    <property type="entry name" value="PROTEIN HEMX"/>
    <property type="match status" value="1"/>
</dbReference>
<feature type="compositionally biased region" description="Basic residues" evidence="2">
    <location>
        <begin position="1"/>
        <end position="11"/>
    </location>
</feature>
<dbReference type="PANTHER" id="PTHR38043">
    <property type="entry name" value="PROTEIN HEMX"/>
    <property type="match status" value="1"/>
</dbReference>
<evidence type="ECO:0000313" key="4">
    <source>
        <dbReference type="EMBL" id="MEE6113031.1"/>
    </source>
</evidence>
<dbReference type="InterPro" id="IPR007470">
    <property type="entry name" value="HemX"/>
</dbReference>
<feature type="coiled-coil region" evidence="1">
    <location>
        <begin position="201"/>
        <end position="228"/>
    </location>
</feature>
<accession>A0ABU7QQY1</accession>
<evidence type="ECO:0000256" key="1">
    <source>
        <dbReference type="SAM" id="Coils"/>
    </source>
</evidence>
<feature type="compositionally biased region" description="Low complexity" evidence="2">
    <location>
        <begin position="39"/>
        <end position="59"/>
    </location>
</feature>
<sequence>MAKHHGKKMGKNRLTETSPVQPVQQEVEQHEVGKEVEQEPTVQTSQQQASQESEANPQSTEQNELEAQQDTDSNQAQVTEEQTTMKEKEQTQERDELSQQAKPSETEASQSAAEPQTVIVKKGGTGVAILALLVALGLGGAGYYFAEQHLTKVQGRLTALEQRAVPANVQGLMDSDLAALKQDQAKIAQLAQTSQSTNDKLTALEKMVEIKDQQITSLQNQVKNLSNAQKTAQPNDWLLSEADFLLNNALRKLVLDNDVDTAVSLLKVADETLSKVSDPRAMQVRSAINADLKQLLSVNNIDQNAIMQRLSQLANNVDELTVLNVNFDDPNPANEKLSGSWEDWKENAEKSATSFLNHFIRVTPKNAESKALLAPNQDIYLRENIRLRLQLAIMAVPRQQNDLYKQSLETVASWVRSYFDTNTEVAKTFLNEVDELAEQSIYVDVPTQLSSLNMLDKLLNKPSQEVQKIEISVDKDVAKEAAQEAKTESTQGNNAAEKAPAAEQVVADKAENNAAQSDENQSEKPSDNQADTEKQPDAENKSAVENSDKSEQTQQ</sequence>
<comment type="caution">
    <text evidence="4">The sequence shown here is derived from an EMBL/GenBank/DDBJ whole genome shotgun (WGS) entry which is preliminary data.</text>
</comment>
<evidence type="ECO:0000313" key="5">
    <source>
        <dbReference type="Proteomes" id="UP001352533"/>
    </source>
</evidence>
<feature type="region of interest" description="Disordered" evidence="2">
    <location>
        <begin position="482"/>
        <end position="555"/>
    </location>
</feature>
<feature type="compositionally biased region" description="Basic and acidic residues" evidence="2">
    <location>
        <begin position="27"/>
        <end position="37"/>
    </location>
</feature>
<organism evidence="4 5">
    <name type="scientific">Avibacterium paragallinarum</name>
    <name type="common">Haemophilus gallinarum</name>
    <dbReference type="NCBI Taxonomy" id="728"/>
    <lineage>
        <taxon>Bacteria</taxon>
        <taxon>Pseudomonadati</taxon>
        <taxon>Pseudomonadota</taxon>
        <taxon>Gammaproteobacteria</taxon>
        <taxon>Pasteurellales</taxon>
        <taxon>Pasteurellaceae</taxon>
        <taxon>Avibacterium</taxon>
    </lineage>
</organism>
<feature type="compositionally biased region" description="Basic and acidic residues" evidence="2">
    <location>
        <begin position="83"/>
        <end position="97"/>
    </location>
</feature>